<dbReference type="EMBL" id="BEYU01000034">
    <property type="protein sequence ID" value="GBG27677.1"/>
    <property type="molecule type" value="Genomic_DNA"/>
</dbReference>
<evidence type="ECO:0000256" key="2">
    <source>
        <dbReference type="ARBA" id="ARBA00023026"/>
    </source>
</evidence>
<keyword evidence="5" id="KW-0720">Serine protease</keyword>
<keyword evidence="2" id="KW-0843">Virulence</keyword>
<keyword evidence="6" id="KW-0472">Membrane</keyword>
<evidence type="ECO:0000256" key="5">
    <source>
        <dbReference type="RuleBase" id="RU363034"/>
    </source>
</evidence>
<dbReference type="AlphaFoldDB" id="A0A2R5G9G8"/>
<dbReference type="InterPro" id="IPR043504">
    <property type="entry name" value="Peptidase_S1_PA_chymotrypsin"/>
</dbReference>
<dbReference type="InterPro" id="IPR001314">
    <property type="entry name" value="Peptidase_S1A"/>
</dbReference>
<dbReference type="GO" id="GO:0006508">
    <property type="term" value="P:proteolysis"/>
    <property type="evidence" value="ECO:0007669"/>
    <property type="project" value="UniProtKB-KW"/>
</dbReference>
<dbReference type="InterPro" id="IPR001254">
    <property type="entry name" value="Trypsin_dom"/>
</dbReference>
<keyword evidence="3" id="KW-1015">Disulfide bond</keyword>
<keyword evidence="5" id="KW-0378">Hydrolase</keyword>
<evidence type="ECO:0000256" key="3">
    <source>
        <dbReference type="ARBA" id="ARBA00023157"/>
    </source>
</evidence>
<dbReference type="Proteomes" id="UP000241890">
    <property type="component" value="Unassembled WGS sequence"/>
</dbReference>
<dbReference type="PANTHER" id="PTHR24276:SF98">
    <property type="entry name" value="FI18310P1-RELATED"/>
    <property type="match status" value="1"/>
</dbReference>
<keyword evidence="6" id="KW-0812">Transmembrane</keyword>
<organism evidence="9 10">
    <name type="scientific">Hondaea fermentalgiana</name>
    <dbReference type="NCBI Taxonomy" id="2315210"/>
    <lineage>
        <taxon>Eukaryota</taxon>
        <taxon>Sar</taxon>
        <taxon>Stramenopiles</taxon>
        <taxon>Bigyra</taxon>
        <taxon>Labyrinthulomycetes</taxon>
        <taxon>Thraustochytrida</taxon>
        <taxon>Thraustochytriidae</taxon>
        <taxon>Hondaea</taxon>
    </lineage>
</organism>
<feature type="chain" id="PRO_5015362112" evidence="7">
    <location>
        <begin position="21"/>
        <end position="354"/>
    </location>
</feature>
<gene>
    <name evidence="9" type="ORF">FCC1311_039002</name>
</gene>
<dbReference type="GO" id="GO:0004252">
    <property type="term" value="F:serine-type endopeptidase activity"/>
    <property type="evidence" value="ECO:0007669"/>
    <property type="project" value="InterPro"/>
</dbReference>
<evidence type="ECO:0000256" key="4">
    <source>
        <dbReference type="ARBA" id="ARBA00023180"/>
    </source>
</evidence>
<feature type="transmembrane region" description="Helical" evidence="6">
    <location>
        <begin position="333"/>
        <end position="353"/>
    </location>
</feature>
<evidence type="ECO:0000256" key="7">
    <source>
        <dbReference type="SAM" id="SignalP"/>
    </source>
</evidence>
<comment type="similarity">
    <text evidence="1">Belongs to the peptidase S1 family.</text>
</comment>
<feature type="signal peptide" evidence="7">
    <location>
        <begin position="1"/>
        <end position="20"/>
    </location>
</feature>
<dbReference type="PANTHER" id="PTHR24276">
    <property type="entry name" value="POLYSERASE-RELATED"/>
    <property type="match status" value="1"/>
</dbReference>
<keyword evidence="7" id="KW-0732">Signal</keyword>
<keyword evidence="10" id="KW-1185">Reference proteome</keyword>
<dbReference type="PROSITE" id="PS00135">
    <property type="entry name" value="TRYPSIN_SER"/>
    <property type="match status" value="1"/>
</dbReference>
<feature type="domain" description="Peptidase S1" evidence="8">
    <location>
        <begin position="39"/>
        <end position="280"/>
    </location>
</feature>
<dbReference type="SMART" id="SM00020">
    <property type="entry name" value="Tryp_SPc"/>
    <property type="match status" value="1"/>
</dbReference>
<dbReference type="InterPro" id="IPR009003">
    <property type="entry name" value="Peptidase_S1_PA"/>
</dbReference>
<dbReference type="OrthoDB" id="104223at2759"/>
<dbReference type="FunFam" id="2.40.10.10:FF:000002">
    <property type="entry name" value="Transmembrane protease serine"/>
    <property type="match status" value="1"/>
</dbReference>
<proteinExistence type="inferred from homology"/>
<evidence type="ECO:0000256" key="1">
    <source>
        <dbReference type="ARBA" id="ARBA00007664"/>
    </source>
</evidence>
<evidence type="ECO:0000259" key="8">
    <source>
        <dbReference type="PROSITE" id="PS50240"/>
    </source>
</evidence>
<keyword evidence="4" id="KW-0325">Glycoprotein</keyword>
<dbReference type="InterPro" id="IPR018114">
    <property type="entry name" value="TRYPSIN_HIS"/>
</dbReference>
<evidence type="ECO:0000256" key="6">
    <source>
        <dbReference type="SAM" id="Phobius"/>
    </source>
</evidence>
<dbReference type="PROSITE" id="PS00134">
    <property type="entry name" value="TRYPSIN_HIS"/>
    <property type="match status" value="1"/>
</dbReference>
<dbReference type="InterPro" id="IPR033116">
    <property type="entry name" value="TRYPSIN_SER"/>
</dbReference>
<dbReference type="PRINTS" id="PR00722">
    <property type="entry name" value="CHYMOTRYPSIN"/>
</dbReference>
<keyword evidence="5 9" id="KW-0645">Protease</keyword>
<comment type="caution">
    <text evidence="9">The sequence shown here is derived from an EMBL/GenBank/DDBJ whole genome shotgun (WGS) entry which is preliminary data.</text>
</comment>
<name>A0A2R5G9G8_9STRA</name>
<accession>A0A2R5G9G8</accession>
<reference evidence="9 10" key="1">
    <citation type="submission" date="2017-12" db="EMBL/GenBank/DDBJ databases">
        <title>Sequencing, de novo assembly and annotation of complete genome of a new Thraustochytrid species, strain FCC1311.</title>
        <authorList>
            <person name="Sedici K."/>
            <person name="Godart F."/>
            <person name="Aiese Cigliano R."/>
            <person name="Sanseverino W."/>
            <person name="Barakat M."/>
            <person name="Ortet P."/>
            <person name="Marechal E."/>
            <person name="Cagnac O."/>
            <person name="Amato A."/>
        </authorList>
    </citation>
    <scope>NUCLEOTIDE SEQUENCE [LARGE SCALE GENOMIC DNA]</scope>
</reference>
<keyword evidence="6" id="KW-1133">Transmembrane helix</keyword>
<evidence type="ECO:0000313" key="9">
    <source>
        <dbReference type="EMBL" id="GBG27677.1"/>
    </source>
</evidence>
<sequence>MMIKAVTALAMALVVGSANALQSAVVTRNSTVSEVSARIVGGTIISPKTRQYMAAMILEEVDSGTQYLCGSSYIGSSGGYHYMLTAGHCIPSGSFYAVAMFLRDDLQEYDSDSFNLVQGVGVEVHPDYVEESDGSTQNDLSIIYFSDTNVDLPTSVLLAGSLMTMTDGENATVTGYGTTSYGGTTDYELRQAKINIVDIDECASDYGNSFDIEYQYHVCAAASGKDSCQGDSGGPLTVAPVSEEIQVGIVAFGYGCAYDGYPGVYTRVSSYESWIREIVTSTSPTADDSSLRFYASNVSNATFAPTASPTIASAASLADSPTPYPTNSPSSAMATPVSFGAAIVAIFVCLASLI</sequence>
<dbReference type="InParanoid" id="A0A2R5G9G8"/>
<protein>
    <submittedName>
        <fullName evidence="9">Serine protease 29</fullName>
    </submittedName>
</protein>
<dbReference type="CDD" id="cd00190">
    <property type="entry name" value="Tryp_SPc"/>
    <property type="match status" value="1"/>
</dbReference>
<dbReference type="SUPFAM" id="SSF50494">
    <property type="entry name" value="Trypsin-like serine proteases"/>
    <property type="match status" value="1"/>
</dbReference>
<dbReference type="InterPro" id="IPR050430">
    <property type="entry name" value="Peptidase_S1"/>
</dbReference>
<dbReference type="Pfam" id="PF00089">
    <property type="entry name" value="Trypsin"/>
    <property type="match status" value="1"/>
</dbReference>
<dbReference type="Gene3D" id="2.40.10.10">
    <property type="entry name" value="Trypsin-like serine proteases"/>
    <property type="match status" value="1"/>
</dbReference>
<dbReference type="PROSITE" id="PS50240">
    <property type="entry name" value="TRYPSIN_DOM"/>
    <property type="match status" value="1"/>
</dbReference>
<evidence type="ECO:0000313" key="10">
    <source>
        <dbReference type="Proteomes" id="UP000241890"/>
    </source>
</evidence>